<comment type="caution">
    <text evidence="1">The sequence shown here is derived from an EMBL/GenBank/DDBJ whole genome shotgun (WGS) entry which is preliminary data.</text>
</comment>
<evidence type="ECO:0000313" key="1">
    <source>
        <dbReference type="EMBL" id="KUM48448.1"/>
    </source>
</evidence>
<dbReference type="EMBL" id="LKAM01000005">
    <property type="protein sequence ID" value="KUM48448.1"/>
    <property type="molecule type" value="Genomic_DNA"/>
</dbReference>
<geneLocation type="mitochondrion" evidence="1"/>
<protein>
    <submittedName>
        <fullName evidence="1">Uncharacterized protein</fullName>
    </submittedName>
</protein>
<accession>A0A101M079</accession>
<name>A0A101M079_PICGL</name>
<sequence>MLEQRAITELHIYRDKYRCRNVASINTHRCTNLNNS</sequence>
<gene>
    <name evidence="1" type="ORF">ABT39_MTgene4463</name>
</gene>
<organism evidence="1">
    <name type="scientific">Picea glauca</name>
    <name type="common">White spruce</name>
    <name type="synonym">Pinus glauca</name>
    <dbReference type="NCBI Taxonomy" id="3330"/>
    <lineage>
        <taxon>Eukaryota</taxon>
        <taxon>Viridiplantae</taxon>
        <taxon>Streptophyta</taxon>
        <taxon>Embryophyta</taxon>
        <taxon>Tracheophyta</taxon>
        <taxon>Spermatophyta</taxon>
        <taxon>Pinopsida</taxon>
        <taxon>Pinidae</taxon>
        <taxon>Conifers I</taxon>
        <taxon>Pinales</taxon>
        <taxon>Pinaceae</taxon>
        <taxon>Picea</taxon>
    </lineage>
</organism>
<dbReference type="AlphaFoldDB" id="A0A101M079"/>
<keyword evidence="1" id="KW-0496">Mitochondrion</keyword>
<reference evidence="1" key="1">
    <citation type="journal article" date="2015" name="Genome Biol. Evol.">
        <title>Organellar Genomes of White Spruce (Picea glauca): Assembly and Annotation.</title>
        <authorList>
            <person name="Jackman S.D."/>
            <person name="Warren R.L."/>
            <person name="Gibb E.A."/>
            <person name="Vandervalk B.P."/>
            <person name="Mohamadi H."/>
            <person name="Chu J."/>
            <person name="Raymond A."/>
            <person name="Pleasance S."/>
            <person name="Coope R."/>
            <person name="Wildung M.R."/>
            <person name="Ritland C.E."/>
            <person name="Bousquet J."/>
            <person name="Jones S.J."/>
            <person name="Bohlmann J."/>
            <person name="Birol I."/>
        </authorList>
    </citation>
    <scope>NUCLEOTIDE SEQUENCE [LARGE SCALE GENOMIC DNA]</scope>
    <source>
        <tissue evidence="1">Flushing bud</tissue>
    </source>
</reference>
<proteinExistence type="predicted"/>